<evidence type="ECO:0000313" key="2">
    <source>
        <dbReference type="EMBL" id="BCF92764.1"/>
    </source>
</evidence>
<name>A0A7I8BVJ4_9BURK</name>
<proteinExistence type="predicted"/>
<dbReference type="RefSeq" id="WP_180726289.1">
    <property type="nucleotide sequence ID" value="NZ_AP023176.1"/>
</dbReference>
<geneLocation type="plasmid" evidence="2 3">
    <name>PPGU16_p1</name>
</geneLocation>
<dbReference type="EMBL" id="AP023176">
    <property type="protein sequence ID" value="BCF92764.1"/>
    <property type="molecule type" value="Genomic_DNA"/>
</dbReference>
<feature type="domain" description="Transcription regulator AsnC/Lrp ligand binding" evidence="1">
    <location>
        <begin position="3"/>
        <end position="64"/>
    </location>
</feature>
<evidence type="ECO:0000313" key="3">
    <source>
        <dbReference type="Proteomes" id="UP000510888"/>
    </source>
</evidence>
<dbReference type="KEGG" id="plad:PPGU16_58310"/>
<dbReference type="InterPro" id="IPR019887">
    <property type="entry name" value="Tscrpt_reg_AsnC/Lrp_C"/>
</dbReference>
<accession>A0A7I8BVJ4</accession>
<sequence>MPVDQLGRQLRAISGVEHCWIIAGEYDIMLDVRATDMPALSDILFKKVQKVKGVQSTVSIFVLDESR</sequence>
<dbReference type="Pfam" id="PF01037">
    <property type="entry name" value="AsnC_trans_reg"/>
    <property type="match status" value="1"/>
</dbReference>
<evidence type="ECO:0000259" key="1">
    <source>
        <dbReference type="Pfam" id="PF01037"/>
    </source>
</evidence>
<dbReference type="Gene3D" id="3.30.70.920">
    <property type="match status" value="1"/>
</dbReference>
<keyword evidence="2" id="KW-0614">Plasmid</keyword>
<gene>
    <name evidence="2" type="ORF">PPGU16_58310</name>
</gene>
<reference evidence="2 3" key="1">
    <citation type="journal article" date="2020" name="Genes (Basel)">
        <title>Genomic Comparison of Insect Gut Symbionts from Divergent Burkholderia Subclades.</title>
        <authorList>
            <person name="Takeshita K."/>
            <person name="Kikuchi Y."/>
        </authorList>
    </citation>
    <scope>NUCLEOTIDE SEQUENCE [LARGE SCALE GENOMIC DNA]</scope>
    <source>
        <strain evidence="2 3">PGU16</strain>
        <plasmid evidence="2 3">PPGU16_p1</plasmid>
    </source>
</reference>
<dbReference type="Proteomes" id="UP000510888">
    <property type="component" value="Plasmid PPGU16_p1"/>
</dbReference>
<dbReference type="InterPro" id="IPR011008">
    <property type="entry name" value="Dimeric_a/b-barrel"/>
</dbReference>
<dbReference type="AlphaFoldDB" id="A0A7I8BVJ4"/>
<keyword evidence="3" id="KW-1185">Reference proteome</keyword>
<dbReference type="SUPFAM" id="SSF54909">
    <property type="entry name" value="Dimeric alpha+beta barrel"/>
    <property type="match status" value="1"/>
</dbReference>
<protein>
    <recommendedName>
        <fullName evidence="1">Transcription regulator AsnC/Lrp ligand binding domain-containing protein</fullName>
    </recommendedName>
</protein>
<organism evidence="2 3">
    <name type="scientific">Paraburkholderia largidicola</name>
    <dbReference type="NCBI Taxonomy" id="3014751"/>
    <lineage>
        <taxon>Bacteria</taxon>
        <taxon>Pseudomonadati</taxon>
        <taxon>Pseudomonadota</taxon>
        <taxon>Betaproteobacteria</taxon>
        <taxon>Burkholderiales</taxon>
        <taxon>Burkholderiaceae</taxon>
        <taxon>Paraburkholderia</taxon>
    </lineage>
</organism>